<reference evidence="3 4" key="1">
    <citation type="journal article" date="2015" name="Nature">
        <title>rRNA introns, odd ribosomes, and small enigmatic genomes across a large radiation of phyla.</title>
        <authorList>
            <person name="Brown C.T."/>
            <person name="Hug L.A."/>
            <person name="Thomas B.C."/>
            <person name="Sharon I."/>
            <person name="Castelle C.J."/>
            <person name="Singh A."/>
            <person name="Wilkins M.J."/>
            <person name="Williams K.H."/>
            <person name="Banfield J.F."/>
        </authorList>
    </citation>
    <scope>NUCLEOTIDE SEQUENCE [LARGE SCALE GENOMIC DNA]</scope>
</reference>
<gene>
    <name evidence="3" type="ORF">UU72_C0001G0033</name>
</gene>
<feature type="region of interest" description="Disordered" evidence="1">
    <location>
        <begin position="69"/>
        <end position="127"/>
    </location>
</feature>
<keyword evidence="2" id="KW-1133">Transmembrane helix</keyword>
<protein>
    <submittedName>
        <fullName evidence="3">Uncharacterized protein</fullName>
    </submittedName>
</protein>
<evidence type="ECO:0000313" key="3">
    <source>
        <dbReference type="EMBL" id="KKS17549.1"/>
    </source>
</evidence>
<sequence>MQSGLTSYVICTYHYRMKKSCLKLHKSKKPEFIFLYSLSIPMIILLLMLVTVGAYTSSKSFINSSTTENGQFVLGDDDGENEKEKTDEDDDGDKEDEDKSDSVLDIEDEEEGDDEDDEGEYQEDRELKNYKIKTKTKSEENDEKFEYEYEMELEDEQNSFSAKNEKFKLQIKMENGDKFKLTSSGVGVLSNLPIEIDEESGNVYAVTSNGRIQIGILPDQLMQIVSSDTDLQNVSEMQLEYKDSSGNKIEYKLKGEKDSRVLGFIKVKLPVTATYDPTTGELTGTQQTWLTKILDLLSF</sequence>
<organism evidence="3 4">
    <name type="scientific">candidate division WWE3 bacterium GW2011_GWB1_41_6</name>
    <dbReference type="NCBI Taxonomy" id="1619112"/>
    <lineage>
        <taxon>Bacteria</taxon>
        <taxon>Katanobacteria</taxon>
    </lineage>
</organism>
<feature type="transmembrane region" description="Helical" evidence="2">
    <location>
        <begin position="33"/>
        <end position="55"/>
    </location>
</feature>
<keyword evidence="2" id="KW-0812">Transmembrane</keyword>
<accession>A0A0G0WXS0</accession>
<proteinExistence type="predicted"/>
<evidence type="ECO:0000256" key="2">
    <source>
        <dbReference type="SAM" id="Phobius"/>
    </source>
</evidence>
<dbReference type="AlphaFoldDB" id="A0A0G0WXS0"/>
<keyword evidence="2" id="KW-0472">Membrane</keyword>
<dbReference type="Proteomes" id="UP000034163">
    <property type="component" value="Unassembled WGS sequence"/>
</dbReference>
<comment type="caution">
    <text evidence="3">The sequence shown here is derived from an EMBL/GenBank/DDBJ whole genome shotgun (WGS) entry which is preliminary data.</text>
</comment>
<dbReference type="EMBL" id="LCBS01000001">
    <property type="protein sequence ID" value="KKS17549.1"/>
    <property type="molecule type" value="Genomic_DNA"/>
</dbReference>
<feature type="compositionally biased region" description="Acidic residues" evidence="1">
    <location>
        <begin position="75"/>
        <end position="121"/>
    </location>
</feature>
<evidence type="ECO:0000256" key="1">
    <source>
        <dbReference type="SAM" id="MobiDB-lite"/>
    </source>
</evidence>
<name>A0A0G0WXS0_UNCKA</name>
<evidence type="ECO:0000313" key="4">
    <source>
        <dbReference type="Proteomes" id="UP000034163"/>
    </source>
</evidence>